<accession>A0ABR2FHG7</accession>
<dbReference type="PANTHER" id="PTHR15241">
    <property type="entry name" value="TRANSFORMER-2-RELATED"/>
    <property type="match status" value="1"/>
</dbReference>
<gene>
    <name evidence="4" type="ORF">V6N12_070654</name>
</gene>
<reference evidence="4 5" key="1">
    <citation type="journal article" date="2024" name="G3 (Bethesda)">
        <title>Genome assembly of Hibiscus sabdariffa L. provides insights into metabolisms of medicinal natural products.</title>
        <authorList>
            <person name="Kim T."/>
        </authorList>
    </citation>
    <scope>NUCLEOTIDE SEQUENCE [LARGE SCALE GENOMIC DNA]</scope>
    <source>
        <strain evidence="4">TK-2024</strain>
        <tissue evidence="4">Old leaves</tissue>
    </source>
</reference>
<name>A0ABR2FHG7_9ROSI</name>
<keyword evidence="1" id="KW-0694">RNA-binding</keyword>
<evidence type="ECO:0000256" key="1">
    <source>
        <dbReference type="PROSITE-ProRule" id="PRU00176"/>
    </source>
</evidence>
<keyword evidence="2" id="KW-0812">Transmembrane</keyword>
<keyword evidence="2" id="KW-1133">Transmembrane helix</keyword>
<sequence>MCRTSFAPPTIVMLCLLPVFNLFVANFSYESRAEHLKEFFSSEGASVVSAEVIFHDDRRNCSGYVFVSFKSTKEADATSKSAFHGKYFVLQMFMGRPIQV</sequence>
<comment type="caution">
    <text evidence="4">The sequence shown here is derived from an EMBL/GenBank/DDBJ whole genome shotgun (WGS) entry which is preliminary data.</text>
</comment>
<proteinExistence type="predicted"/>
<dbReference type="EMBL" id="JBBPBM010000006">
    <property type="protein sequence ID" value="KAK8580376.1"/>
    <property type="molecule type" value="Genomic_DNA"/>
</dbReference>
<dbReference type="Proteomes" id="UP001472677">
    <property type="component" value="Unassembled WGS sequence"/>
</dbReference>
<dbReference type="PROSITE" id="PS50102">
    <property type="entry name" value="RRM"/>
    <property type="match status" value="1"/>
</dbReference>
<dbReference type="SUPFAM" id="SSF54928">
    <property type="entry name" value="RNA-binding domain, RBD"/>
    <property type="match status" value="1"/>
</dbReference>
<evidence type="ECO:0000313" key="4">
    <source>
        <dbReference type="EMBL" id="KAK8580376.1"/>
    </source>
</evidence>
<dbReference type="InterPro" id="IPR035979">
    <property type="entry name" value="RBD_domain_sf"/>
</dbReference>
<organism evidence="4 5">
    <name type="scientific">Hibiscus sabdariffa</name>
    <name type="common">roselle</name>
    <dbReference type="NCBI Taxonomy" id="183260"/>
    <lineage>
        <taxon>Eukaryota</taxon>
        <taxon>Viridiplantae</taxon>
        <taxon>Streptophyta</taxon>
        <taxon>Embryophyta</taxon>
        <taxon>Tracheophyta</taxon>
        <taxon>Spermatophyta</taxon>
        <taxon>Magnoliopsida</taxon>
        <taxon>eudicotyledons</taxon>
        <taxon>Gunneridae</taxon>
        <taxon>Pentapetalae</taxon>
        <taxon>rosids</taxon>
        <taxon>malvids</taxon>
        <taxon>Malvales</taxon>
        <taxon>Malvaceae</taxon>
        <taxon>Malvoideae</taxon>
        <taxon>Hibiscus</taxon>
    </lineage>
</organism>
<dbReference type="CDD" id="cd00590">
    <property type="entry name" value="RRM_SF"/>
    <property type="match status" value="1"/>
</dbReference>
<keyword evidence="5" id="KW-1185">Reference proteome</keyword>
<dbReference type="InterPro" id="IPR000504">
    <property type="entry name" value="RRM_dom"/>
</dbReference>
<evidence type="ECO:0000259" key="3">
    <source>
        <dbReference type="PROSITE" id="PS50102"/>
    </source>
</evidence>
<protein>
    <recommendedName>
        <fullName evidence="3">RRM domain-containing protein</fullName>
    </recommendedName>
</protein>
<evidence type="ECO:0000256" key="2">
    <source>
        <dbReference type="SAM" id="Phobius"/>
    </source>
</evidence>
<feature type="domain" description="RRM" evidence="3">
    <location>
        <begin position="20"/>
        <end position="100"/>
    </location>
</feature>
<keyword evidence="2" id="KW-0472">Membrane</keyword>
<dbReference type="SMART" id="SM00360">
    <property type="entry name" value="RRM"/>
    <property type="match status" value="1"/>
</dbReference>
<dbReference type="PANTHER" id="PTHR15241:SF290">
    <property type="entry name" value="33 KDA RIBONUCLEOPROTEIN, CHLOROPLASTIC"/>
    <property type="match status" value="1"/>
</dbReference>
<dbReference type="InterPro" id="IPR012677">
    <property type="entry name" value="Nucleotide-bd_a/b_plait_sf"/>
</dbReference>
<dbReference type="Gene3D" id="3.30.70.330">
    <property type="match status" value="1"/>
</dbReference>
<feature type="transmembrane region" description="Helical" evidence="2">
    <location>
        <begin position="6"/>
        <end position="29"/>
    </location>
</feature>
<dbReference type="Pfam" id="PF00076">
    <property type="entry name" value="RRM_1"/>
    <property type="match status" value="1"/>
</dbReference>
<evidence type="ECO:0000313" key="5">
    <source>
        <dbReference type="Proteomes" id="UP001472677"/>
    </source>
</evidence>